<organism evidence="1 2">
    <name type="scientific">Leptospira interrogans str. 2002000626</name>
    <dbReference type="NCBI Taxonomy" id="996803"/>
    <lineage>
        <taxon>Bacteria</taxon>
        <taxon>Pseudomonadati</taxon>
        <taxon>Spirochaetota</taxon>
        <taxon>Spirochaetia</taxon>
        <taxon>Leptospirales</taxon>
        <taxon>Leptospiraceae</taxon>
        <taxon>Leptospira</taxon>
    </lineage>
</organism>
<evidence type="ECO:0000313" key="1">
    <source>
        <dbReference type="EMBL" id="EMY04026.1"/>
    </source>
</evidence>
<name>A0A829D746_LEPIR</name>
<dbReference type="Proteomes" id="UP000012329">
    <property type="component" value="Unassembled WGS sequence"/>
</dbReference>
<accession>A0A829D746</accession>
<gene>
    <name evidence="1" type="ORF">LEP1GSC029_2133</name>
</gene>
<dbReference type="EMBL" id="AFJL02000153">
    <property type="protein sequence ID" value="EMY04026.1"/>
    <property type="molecule type" value="Genomic_DNA"/>
</dbReference>
<dbReference type="AlphaFoldDB" id="A0A829D746"/>
<comment type="caution">
    <text evidence="1">The sequence shown here is derived from an EMBL/GenBank/DDBJ whole genome shotgun (WGS) entry which is preliminary data.</text>
</comment>
<protein>
    <submittedName>
        <fullName evidence="1">Uncharacterized protein</fullName>
    </submittedName>
</protein>
<evidence type="ECO:0000313" key="2">
    <source>
        <dbReference type="Proteomes" id="UP000012329"/>
    </source>
</evidence>
<sequence>MGILSSTLVHSIIVEKEFDHKEKVLKMRDVFLRIIQLLKRDLS</sequence>
<proteinExistence type="predicted"/>
<reference evidence="1 2" key="1">
    <citation type="submission" date="2013-02" db="EMBL/GenBank/DDBJ databases">
        <authorList>
            <person name="Harkins D.M."/>
            <person name="Durkin A.S."/>
            <person name="Brinkac L.M."/>
            <person name="Haft D.H."/>
            <person name="Selengut J.D."/>
            <person name="Sanka R."/>
            <person name="DePew J."/>
            <person name="Purushe J."/>
            <person name="Whelen A.C."/>
            <person name="Vinetz J.M."/>
            <person name="Sutton G.G."/>
            <person name="Nierman W.C."/>
            <person name="Fouts D.E."/>
        </authorList>
    </citation>
    <scope>NUCLEOTIDE SEQUENCE [LARGE SCALE GENOMIC DNA]</scope>
    <source>
        <strain evidence="1 2">2002000626</strain>
    </source>
</reference>